<evidence type="ECO:0000313" key="5">
    <source>
        <dbReference type="Proteomes" id="UP000001064"/>
    </source>
</evidence>
<feature type="domain" description="Core Histone H2A/H2B/H3" evidence="2">
    <location>
        <begin position="2"/>
        <end position="66"/>
    </location>
</feature>
<comment type="similarity">
    <text evidence="1">Belongs to the histone H2A family.</text>
</comment>
<dbReference type="STRING" id="5786.F1A4S1"/>
<dbReference type="OrthoDB" id="9421954at2759"/>
<name>F1A4S1_DICPU</name>
<evidence type="ECO:0000313" key="4">
    <source>
        <dbReference type="EMBL" id="EGC28814.1"/>
    </source>
</evidence>
<dbReference type="Pfam" id="PF16211">
    <property type="entry name" value="Histone_H2A_C"/>
    <property type="match status" value="1"/>
</dbReference>
<dbReference type="GeneID" id="10507197"/>
<dbReference type="GO" id="GO:0030527">
    <property type="term" value="F:structural constituent of chromatin"/>
    <property type="evidence" value="ECO:0000318"/>
    <property type="project" value="GO_Central"/>
</dbReference>
<dbReference type="FunFam" id="1.10.20.10:FF:000089">
    <property type="entry name" value="Histone H2A"/>
    <property type="match status" value="1"/>
</dbReference>
<keyword evidence="5" id="KW-1185">Reference proteome</keyword>
<dbReference type="eggNOG" id="KOG1757">
    <property type="taxonomic scope" value="Eukaryota"/>
</dbReference>
<dbReference type="AlphaFoldDB" id="F1A4S1"/>
<dbReference type="EMBL" id="GL871539">
    <property type="protein sequence ID" value="EGC28814.1"/>
    <property type="molecule type" value="Genomic_DNA"/>
</dbReference>
<dbReference type="GO" id="GO:0005634">
    <property type="term" value="C:nucleus"/>
    <property type="evidence" value="ECO:0000318"/>
    <property type="project" value="GO_Central"/>
</dbReference>
<dbReference type="FunCoup" id="F1A4S1">
    <property type="interactions" value="433"/>
</dbReference>
<dbReference type="RefSeq" id="XP_003294665.1">
    <property type="nucleotide sequence ID" value="XM_003294617.1"/>
</dbReference>
<dbReference type="SMART" id="SM00414">
    <property type="entry name" value="H2A"/>
    <property type="match status" value="1"/>
</dbReference>
<organism evidence="4 5">
    <name type="scientific">Dictyostelium purpureum</name>
    <name type="common">Slime mold</name>
    <dbReference type="NCBI Taxonomy" id="5786"/>
    <lineage>
        <taxon>Eukaryota</taxon>
        <taxon>Amoebozoa</taxon>
        <taxon>Evosea</taxon>
        <taxon>Eumycetozoa</taxon>
        <taxon>Dictyostelia</taxon>
        <taxon>Dictyosteliales</taxon>
        <taxon>Dictyosteliaceae</taxon>
        <taxon>Dictyostelium</taxon>
    </lineage>
</organism>
<dbReference type="Gene3D" id="1.10.20.10">
    <property type="entry name" value="Histone, subunit A"/>
    <property type="match status" value="1"/>
</dbReference>
<keyword evidence="1" id="KW-0539">Nucleus</keyword>
<keyword evidence="1" id="KW-0158">Chromosome</keyword>
<dbReference type="InterPro" id="IPR002119">
    <property type="entry name" value="Histone_H2A"/>
</dbReference>
<reference evidence="5" key="1">
    <citation type="journal article" date="2011" name="Genome Biol.">
        <title>Comparative genomics of the social amoebae Dictyostelium discoideum and Dictyostelium purpureum.</title>
        <authorList>
            <consortium name="US DOE Joint Genome Institute (JGI-PGF)"/>
            <person name="Sucgang R."/>
            <person name="Kuo A."/>
            <person name="Tian X."/>
            <person name="Salerno W."/>
            <person name="Parikh A."/>
            <person name="Feasley C.L."/>
            <person name="Dalin E."/>
            <person name="Tu H."/>
            <person name="Huang E."/>
            <person name="Barry K."/>
            <person name="Lindquist E."/>
            <person name="Shapiro H."/>
            <person name="Bruce D."/>
            <person name="Schmutz J."/>
            <person name="Salamov A."/>
            <person name="Fey P."/>
            <person name="Gaudet P."/>
            <person name="Anjard C."/>
            <person name="Babu M.M."/>
            <person name="Basu S."/>
            <person name="Bushmanova Y."/>
            <person name="van der Wel H."/>
            <person name="Katoh-Kurasawa M."/>
            <person name="Dinh C."/>
            <person name="Coutinho P.M."/>
            <person name="Saito T."/>
            <person name="Elias M."/>
            <person name="Schaap P."/>
            <person name="Kay R.R."/>
            <person name="Henrissat B."/>
            <person name="Eichinger L."/>
            <person name="Rivero F."/>
            <person name="Putnam N.H."/>
            <person name="West C.M."/>
            <person name="Loomis W.F."/>
            <person name="Chisholm R.L."/>
            <person name="Shaulsky G."/>
            <person name="Strassmann J.E."/>
            <person name="Queller D.C."/>
            <person name="Kuspa A."/>
            <person name="Grigoriev I.V."/>
        </authorList>
    </citation>
    <scope>NUCLEOTIDE SEQUENCE [LARGE SCALE GENOMIC DNA]</scope>
    <source>
        <strain evidence="5">QSDP1</strain>
    </source>
</reference>
<dbReference type="SUPFAM" id="SSF47113">
    <property type="entry name" value="Histone-fold"/>
    <property type="match status" value="1"/>
</dbReference>
<protein>
    <recommendedName>
        <fullName evidence="1">Histone H2A</fullName>
    </recommendedName>
</protein>
<dbReference type="GO" id="GO:0031507">
    <property type="term" value="P:heterochromatin formation"/>
    <property type="evidence" value="ECO:0000318"/>
    <property type="project" value="GO_Central"/>
</dbReference>
<dbReference type="GO" id="GO:0003677">
    <property type="term" value="F:DNA binding"/>
    <property type="evidence" value="ECO:0007669"/>
    <property type="project" value="UniProtKB-KW"/>
</dbReference>
<dbReference type="InParanoid" id="F1A4S1"/>
<dbReference type="PRINTS" id="PR00620">
    <property type="entry name" value="HISTONEH2A"/>
</dbReference>
<comment type="subunit">
    <text evidence="1">The nucleosome is a histone octamer containing two molecules each of H2A, H2B, H3 and H4 assembled in one H3-H4 heterotetramer and two H2A-H2B heterodimers. The octamer wraps approximately 147 bp of DNA.</text>
</comment>
<dbReference type="PANTHER" id="PTHR23430">
    <property type="entry name" value="HISTONE H2A"/>
    <property type="match status" value="1"/>
</dbReference>
<dbReference type="GO" id="GO:0046982">
    <property type="term" value="F:protein heterodimerization activity"/>
    <property type="evidence" value="ECO:0007669"/>
    <property type="project" value="InterPro"/>
</dbReference>
<dbReference type="InterPro" id="IPR007125">
    <property type="entry name" value="H2A/H2B/H3"/>
</dbReference>
<dbReference type="Pfam" id="PF00125">
    <property type="entry name" value="Histone"/>
    <property type="match status" value="1"/>
</dbReference>
<feature type="domain" description="Histone H2A C-terminal" evidence="3">
    <location>
        <begin position="69"/>
        <end position="94"/>
    </location>
</feature>
<dbReference type="Proteomes" id="UP000001064">
    <property type="component" value="Unassembled WGS sequence"/>
</dbReference>
<dbReference type="GO" id="GO:0000786">
    <property type="term" value="C:nucleosome"/>
    <property type="evidence" value="ECO:0000318"/>
    <property type="project" value="GO_Central"/>
</dbReference>
<dbReference type="CDD" id="cd00074">
    <property type="entry name" value="HFD_H2A"/>
    <property type="match status" value="1"/>
</dbReference>
<accession>F1A4S1</accession>
<gene>
    <name evidence="4" type="ORF">DICPUDRAFT_85120</name>
</gene>
<dbReference type="InterPro" id="IPR009072">
    <property type="entry name" value="Histone-fold"/>
</dbReference>
<keyword evidence="1" id="KW-0544">Nucleosome core</keyword>
<sequence length="111" mass="12400">MFPVGRIHRMLREKVPTRRVSVISAVYLAAILEYLASEVLELTVSALSKDSNVRRISPRHIFLAIKTDEELDDLIKVSTTIAGGGVLPYIHDALKKIPEKQPVSKLPIKQV</sequence>
<dbReference type="OMA" id="WIKINLA"/>
<proteinExistence type="inferred from homology"/>
<evidence type="ECO:0000259" key="2">
    <source>
        <dbReference type="Pfam" id="PF00125"/>
    </source>
</evidence>
<dbReference type="InterPro" id="IPR032454">
    <property type="entry name" value="Histone_H2A_C"/>
</dbReference>
<evidence type="ECO:0000259" key="3">
    <source>
        <dbReference type="Pfam" id="PF16211"/>
    </source>
</evidence>
<keyword evidence="1" id="KW-0238">DNA-binding</keyword>
<evidence type="ECO:0000256" key="1">
    <source>
        <dbReference type="RuleBase" id="RU003767"/>
    </source>
</evidence>
<comment type="subcellular location">
    <subcellularLocation>
        <location evidence="1">Nucleus</location>
    </subcellularLocation>
</comment>
<dbReference type="KEGG" id="dpp:DICPUDRAFT_85120"/>
<dbReference type="VEuPathDB" id="AmoebaDB:DICPUDRAFT_85120"/>